<dbReference type="GO" id="GO:0005249">
    <property type="term" value="F:voltage-gated potassium channel activity"/>
    <property type="evidence" value="ECO:0007669"/>
    <property type="project" value="InterPro"/>
</dbReference>
<evidence type="ECO:0000256" key="1">
    <source>
        <dbReference type="PROSITE-ProRule" id="PRU00023"/>
    </source>
</evidence>
<dbReference type="EMBL" id="BDSP01000204">
    <property type="protein sequence ID" value="GAX23805.1"/>
    <property type="molecule type" value="Genomic_DNA"/>
</dbReference>
<dbReference type="Pfam" id="PF00023">
    <property type="entry name" value="Ank"/>
    <property type="match status" value="1"/>
</dbReference>
<comment type="caution">
    <text evidence="2">The sequence shown here is derived from an EMBL/GenBank/DDBJ whole genome shotgun (WGS) entry which is preliminary data.</text>
</comment>
<dbReference type="PROSITE" id="PS50297">
    <property type="entry name" value="ANK_REP_REGION"/>
    <property type="match status" value="2"/>
</dbReference>
<protein>
    <submittedName>
        <fullName evidence="2">Uncharacterized protein</fullName>
    </submittedName>
</protein>
<dbReference type="AlphaFoldDB" id="A0A1Z5KCD2"/>
<sequence length="127" mass="13817">MHGSTALLEAVKNGNDVAMEILLENGAELCMSESLAASVLCQTVFDGDIVLLKRLLRAGIEVNAADYDKRTAAHIAVAEKSVAVLRVLASHGADLSLADRWGNTPWNDIKDPETKKLFKDSVSRRKR</sequence>
<feature type="repeat" description="ANK" evidence="1">
    <location>
        <begin position="2"/>
        <end position="34"/>
    </location>
</feature>
<gene>
    <name evidence="2" type="ORF">FisN_20Hu003</name>
</gene>
<evidence type="ECO:0000313" key="3">
    <source>
        <dbReference type="Proteomes" id="UP000198406"/>
    </source>
</evidence>
<dbReference type="Gene3D" id="1.25.40.20">
    <property type="entry name" value="Ankyrin repeat-containing domain"/>
    <property type="match status" value="1"/>
</dbReference>
<dbReference type="SMART" id="SM00248">
    <property type="entry name" value="ANK"/>
    <property type="match status" value="3"/>
</dbReference>
<keyword evidence="1" id="KW-0040">ANK repeat</keyword>
<organism evidence="2 3">
    <name type="scientific">Fistulifera solaris</name>
    <name type="common">Oleaginous diatom</name>
    <dbReference type="NCBI Taxonomy" id="1519565"/>
    <lineage>
        <taxon>Eukaryota</taxon>
        <taxon>Sar</taxon>
        <taxon>Stramenopiles</taxon>
        <taxon>Ochrophyta</taxon>
        <taxon>Bacillariophyta</taxon>
        <taxon>Bacillariophyceae</taxon>
        <taxon>Bacillariophycidae</taxon>
        <taxon>Naviculales</taxon>
        <taxon>Naviculaceae</taxon>
        <taxon>Fistulifera</taxon>
    </lineage>
</organism>
<dbReference type="InterPro" id="IPR002110">
    <property type="entry name" value="Ankyrin_rpt"/>
</dbReference>
<dbReference type="Proteomes" id="UP000198406">
    <property type="component" value="Unassembled WGS sequence"/>
</dbReference>
<dbReference type="InterPro" id="IPR045319">
    <property type="entry name" value="KAT/AKT"/>
</dbReference>
<dbReference type="OrthoDB" id="426293at2759"/>
<name>A0A1Z5KCD2_FISSO</name>
<accession>A0A1Z5KCD2</accession>
<dbReference type="SUPFAM" id="SSF48403">
    <property type="entry name" value="Ankyrin repeat"/>
    <property type="match status" value="1"/>
</dbReference>
<proteinExistence type="predicted"/>
<feature type="repeat" description="ANK" evidence="1">
    <location>
        <begin position="68"/>
        <end position="100"/>
    </location>
</feature>
<dbReference type="PANTHER" id="PTHR45743">
    <property type="entry name" value="POTASSIUM CHANNEL AKT1"/>
    <property type="match status" value="1"/>
</dbReference>
<evidence type="ECO:0000313" key="2">
    <source>
        <dbReference type="EMBL" id="GAX23805.1"/>
    </source>
</evidence>
<dbReference type="InterPro" id="IPR036770">
    <property type="entry name" value="Ankyrin_rpt-contain_sf"/>
</dbReference>
<dbReference type="Pfam" id="PF13637">
    <property type="entry name" value="Ank_4"/>
    <property type="match status" value="1"/>
</dbReference>
<dbReference type="InParanoid" id="A0A1Z5KCD2"/>
<dbReference type="PROSITE" id="PS50088">
    <property type="entry name" value="ANK_REPEAT"/>
    <property type="match status" value="2"/>
</dbReference>
<keyword evidence="3" id="KW-1185">Reference proteome</keyword>
<reference evidence="2 3" key="1">
    <citation type="journal article" date="2015" name="Plant Cell">
        <title>Oil accumulation by the oleaginous diatom Fistulifera solaris as revealed by the genome and transcriptome.</title>
        <authorList>
            <person name="Tanaka T."/>
            <person name="Maeda Y."/>
            <person name="Veluchamy A."/>
            <person name="Tanaka M."/>
            <person name="Abida H."/>
            <person name="Marechal E."/>
            <person name="Bowler C."/>
            <person name="Muto M."/>
            <person name="Sunaga Y."/>
            <person name="Tanaka M."/>
            <person name="Yoshino T."/>
            <person name="Taniguchi T."/>
            <person name="Fukuda Y."/>
            <person name="Nemoto M."/>
            <person name="Matsumoto M."/>
            <person name="Wong P.S."/>
            <person name="Aburatani S."/>
            <person name="Fujibuchi W."/>
        </authorList>
    </citation>
    <scope>NUCLEOTIDE SEQUENCE [LARGE SCALE GENOMIC DNA]</scope>
    <source>
        <strain evidence="2 3">JPCC DA0580</strain>
    </source>
</reference>